<gene>
    <name evidence="1" type="ORF">H4W81_004445</name>
</gene>
<protein>
    <recommendedName>
        <fullName evidence="3">DNA-binding protein</fullName>
    </recommendedName>
</protein>
<dbReference type="Proteomes" id="UP000661607">
    <property type="component" value="Unassembled WGS sequence"/>
</dbReference>
<evidence type="ECO:0000313" key="2">
    <source>
        <dbReference type="Proteomes" id="UP000661607"/>
    </source>
</evidence>
<dbReference type="EMBL" id="JADBEF010000001">
    <property type="protein sequence ID" value="MBE1561666.1"/>
    <property type="molecule type" value="Genomic_DNA"/>
</dbReference>
<accession>A0ABR9KI25</accession>
<organism evidence="1 2">
    <name type="scientific">Nonomuraea africana</name>
    <dbReference type="NCBI Taxonomy" id="46171"/>
    <lineage>
        <taxon>Bacteria</taxon>
        <taxon>Bacillati</taxon>
        <taxon>Actinomycetota</taxon>
        <taxon>Actinomycetes</taxon>
        <taxon>Streptosporangiales</taxon>
        <taxon>Streptosporangiaceae</taxon>
        <taxon>Nonomuraea</taxon>
    </lineage>
</organism>
<evidence type="ECO:0000313" key="1">
    <source>
        <dbReference type="EMBL" id="MBE1561666.1"/>
    </source>
</evidence>
<keyword evidence="2" id="KW-1185">Reference proteome</keyword>
<proteinExistence type="predicted"/>
<reference evidence="1 2" key="1">
    <citation type="submission" date="2020-10" db="EMBL/GenBank/DDBJ databases">
        <title>Sequencing the genomes of 1000 actinobacteria strains.</title>
        <authorList>
            <person name="Klenk H.-P."/>
        </authorList>
    </citation>
    <scope>NUCLEOTIDE SEQUENCE [LARGE SCALE GENOMIC DNA]</scope>
    <source>
        <strain evidence="1 2">DSM 43748</strain>
    </source>
</reference>
<sequence length="46" mass="5302">MPIMTVYAWNSRGGGPRFMKFGKHVRYKIVNVDAWEDEHYAESVAG</sequence>
<name>A0ABR9KI25_9ACTN</name>
<dbReference type="RefSeq" id="WP_225958731.1">
    <property type="nucleotide sequence ID" value="NZ_BAAASY010000011.1"/>
</dbReference>
<evidence type="ECO:0008006" key="3">
    <source>
        <dbReference type="Google" id="ProtNLM"/>
    </source>
</evidence>
<comment type="caution">
    <text evidence="1">The sequence shown here is derived from an EMBL/GenBank/DDBJ whole genome shotgun (WGS) entry which is preliminary data.</text>
</comment>